<dbReference type="Gene3D" id="3.10.129.10">
    <property type="entry name" value="Hotdog Thioesterase"/>
    <property type="match status" value="1"/>
</dbReference>
<name>A0A9D1URD3_9MICC</name>
<dbReference type="CDD" id="cd00586">
    <property type="entry name" value="4HBT"/>
    <property type="match status" value="1"/>
</dbReference>
<sequence>MHVIFRTLLTLLAARRRPRISLFDTSVISLRALPTDVDLFLHINNGQYFSLFDLGRHDLMARSGMTRAARRRRWRPVVQSEQITFRKSVTLMTKCQLYTRMIGMDEKCMYIEHRIVVDGEIFVRGVVAGRIVGPEGPVSNEELVAMAAELGEQVPEDFAADADLVRWREESALPSSRRPAPNPWQS</sequence>
<dbReference type="Proteomes" id="UP000824151">
    <property type="component" value="Unassembled WGS sequence"/>
</dbReference>
<reference evidence="1" key="2">
    <citation type="submission" date="2021-04" db="EMBL/GenBank/DDBJ databases">
        <authorList>
            <person name="Gilroy R."/>
        </authorList>
    </citation>
    <scope>NUCLEOTIDE SEQUENCE</scope>
    <source>
        <strain evidence="1">ChiHejej3B27-3195</strain>
    </source>
</reference>
<dbReference type="Pfam" id="PF13279">
    <property type="entry name" value="4HBT_2"/>
    <property type="match status" value="1"/>
</dbReference>
<dbReference type="AlphaFoldDB" id="A0A9D1URD3"/>
<dbReference type="SUPFAM" id="SSF54637">
    <property type="entry name" value="Thioesterase/thiol ester dehydrase-isomerase"/>
    <property type="match status" value="1"/>
</dbReference>
<organism evidence="1 2">
    <name type="scientific">Candidatus Nesterenkonia stercoripullorum</name>
    <dbReference type="NCBI Taxonomy" id="2838701"/>
    <lineage>
        <taxon>Bacteria</taxon>
        <taxon>Bacillati</taxon>
        <taxon>Actinomycetota</taxon>
        <taxon>Actinomycetes</taxon>
        <taxon>Micrococcales</taxon>
        <taxon>Micrococcaceae</taxon>
        <taxon>Nesterenkonia</taxon>
    </lineage>
</organism>
<dbReference type="InterPro" id="IPR051490">
    <property type="entry name" value="THEM6_lcsJ_thioesterase"/>
</dbReference>
<protein>
    <submittedName>
        <fullName evidence="1">Acyl-CoA thioesterase</fullName>
    </submittedName>
</protein>
<comment type="caution">
    <text evidence="1">The sequence shown here is derived from an EMBL/GenBank/DDBJ whole genome shotgun (WGS) entry which is preliminary data.</text>
</comment>
<gene>
    <name evidence="1" type="ORF">H9871_01805</name>
</gene>
<dbReference type="InterPro" id="IPR029069">
    <property type="entry name" value="HotDog_dom_sf"/>
</dbReference>
<evidence type="ECO:0000313" key="2">
    <source>
        <dbReference type="Proteomes" id="UP000824151"/>
    </source>
</evidence>
<dbReference type="EMBL" id="DXGD01000067">
    <property type="protein sequence ID" value="HIW98857.1"/>
    <property type="molecule type" value="Genomic_DNA"/>
</dbReference>
<proteinExistence type="predicted"/>
<evidence type="ECO:0000313" key="1">
    <source>
        <dbReference type="EMBL" id="HIW98857.1"/>
    </source>
</evidence>
<accession>A0A9D1URD3</accession>
<dbReference type="PANTHER" id="PTHR12475:SF4">
    <property type="entry name" value="PROTEIN THEM6"/>
    <property type="match status" value="1"/>
</dbReference>
<reference evidence="1" key="1">
    <citation type="journal article" date="2021" name="PeerJ">
        <title>Extensive microbial diversity within the chicken gut microbiome revealed by metagenomics and culture.</title>
        <authorList>
            <person name="Gilroy R."/>
            <person name="Ravi A."/>
            <person name="Getino M."/>
            <person name="Pursley I."/>
            <person name="Horton D.L."/>
            <person name="Alikhan N.F."/>
            <person name="Baker D."/>
            <person name="Gharbi K."/>
            <person name="Hall N."/>
            <person name="Watson M."/>
            <person name="Adriaenssens E.M."/>
            <person name="Foster-Nyarko E."/>
            <person name="Jarju S."/>
            <person name="Secka A."/>
            <person name="Antonio M."/>
            <person name="Oren A."/>
            <person name="Chaudhuri R.R."/>
            <person name="La Ragione R."/>
            <person name="Hildebrand F."/>
            <person name="Pallen M.J."/>
        </authorList>
    </citation>
    <scope>NUCLEOTIDE SEQUENCE</scope>
    <source>
        <strain evidence="1">ChiHejej3B27-3195</strain>
    </source>
</reference>
<dbReference type="PANTHER" id="PTHR12475">
    <property type="match status" value="1"/>
</dbReference>